<name>A0A9X3CUF8_9FLAO</name>
<protein>
    <submittedName>
        <fullName evidence="8">Tyrosine-type recombinase/integrase</fullName>
    </submittedName>
</protein>
<comment type="similarity">
    <text evidence="1">Belongs to the 'phage' integrase family.</text>
</comment>
<evidence type="ECO:0000259" key="6">
    <source>
        <dbReference type="PROSITE" id="PS51898"/>
    </source>
</evidence>
<dbReference type="Gene3D" id="1.10.150.130">
    <property type="match status" value="1"/>
</dbReference>
<evidence type="ECO:0000256" key="2">
    <source>
        <dbReference type="ARBA" id="ARBA00022908"/>
    </source>
</evidence>
<sequence length="299" mass="34999">MHEYVNYLRGQRLSESSVRTYYSFVLKFVHYVGDRQVSELRKRDIELFVEQYIAAENYALSTHRQWISALKHFLQLYDTEHIDVNKIKRPSKSRYLPVVLSSQEIMKLLQATRNLKHRAILAMIYSGGLRIGELLNLKLAHIDIHRRQIFVKNSKGRKDRMVVLAESMLPLLKNYLSTYVPRVFFAEGLYGGAYSPQSIRTFLADSCRRAGIKKRVTPHTLRHSYATHMLENGVDIRYIQELLGHSKPETTMIYTHVSRKDILKIESPLDVMVKQIYKSDLEEDHLLLPPQHIADKQLY</sequence>
<keyword evidence="4" id="KW-0233">DNA recombination</keyword>
<feature type="domain" description="Core-binding (CB)" evidence="7">
    <location>
        <begin position="1"/>
        <end position="78"/>
    </location>
</feature>
<dbReference type="GO" id="GO:0015074">
    <property type="term" value="P:DNA integration"/>
    <property type="evidence" value="ECO:0007669"/>
    <property type="project" value="UniProtKB-KW"/>
</dbReference>
<dbReference type="EMBL" id="JAPJDA010000002">
    <property type="protein sequence ID" value="MCX2836800.1"/>
    <property type="molecule type" value="Genomic_DNA"/>
</dbReference>
<reference evidence="8" key="1">
    <citation type="submission" date="2022-11" db="EMBL/GenBank/DDBJ databases">
        <title>Salinimicrobium profundisediminis sp. nov., isolated from deep-sea sediment of the Mariana Trench.</title>
        <authorList>
            <person name="Fu H."/>
        </authorList>
    </citation>
    <scope>NUCLEOTIDE SEQUENCE</scope>
    <source>
        <strain evidence="8">MT39</strain>
    </source>
</reference>
<evidence type="ECO:0000256" key="5">
    <source>
        <dbReference type="PROSITE-ProRule" id="PRU01248"/>
    </source>
</evidence>
<dbReference type="InterPro" id="IPR002104">
    <property type="entry name" value="Integrase_catalytic"/>
</dbReference>
<accession>A0A9X3CUF8</accession>
<dbReference type="Pfam" id="PF13495">
    <property type="entry name" value="Phage_int_SAM_4"/>
    <property type="match status" value="1"/>
</dbReference>
<evidence type="ECO:0000313" key="8">
    <source>
        <dbReference type="EMBL" id="MCX2836800.1"/>
    </source>
</evidence>
<evidence type="ECO:0000256" key="4">
    <source>
        <dbReference type="ARBA" id="ARBA00023172"/>
    </source>
</evidence>
<dbReference type="AlphaFoldDB" id="A0A9X3CUF8"/>
<organism evidence="8 9">
    <name type="scientific">Salinimicrobium profundisediminis</name>
    <dbReference type="NCBI Taxonomy" id="2994553"/>
    <lineage>
        <taxon>Bacteria</taxon>
        <taxon>Pseudomonadati</taxon>
        <taxon>Bacteroidota</taxon>
        <taxon>Flavobacteriia</taxon>
        <taxon>Flavobacteriales</taxon>
        <taxon>Flavobacteriaceae</taxon>
        <taxon>Salinimicrobium</taxon>
    </lineage>
</organism>
<dbReference type="Pfam" id="PF00589">
    <property type="entry name" value="Phage_integrase"/>
    <property type="match status" value="1"/>
</dbReference>
<dbReference type="PROSITE" id="PS51900">
    <property type="entry name" value="CB"/>
    <property type="match status" value="1"/>
</dbReference>
<evidence type="ECO:0000313" key="9">
    <source>
        <dbReference type="Proteomes" id="UP001148482"/>
    </source>
</evidence>
<keyword evidence="9" id="KW-1185">Reference proteome</keyword>
<dbReference type="InterPro" id="IPR010998">
    <property type="entry name" value="Integrase_recombinase_N"/>
</dbReference>
<dbReference type="PANTHER" id="PTHR30349:SF64">
    <property type="entry name" value="PROPHAGE INTEGRASE INTD-RELATED"/>
    <property type="match status" value="1"/>
</dbReference>
<dbReference type="GO" id="GO:0006310">
    <property type="term" value="P:DNA recombination"/>
    <property type="evidence" value="ECO:0007669"/>
    <property type="project" value="UniProtKB-KW"/>
</dbReference>
<comment type="caution">
    <text evidence="8">The sequence shown here is derived from an EMBL/GenBank/DDBJ whole genome shotgun (WGS) entry which is preliminary data.</text>
</comment>
<dbReference type="SUPFAM" id="SSF56349">
    <property type="entry name" value="DNA breaking-rejoining enzymes"/>
    <property type="match status" value="1"/>
</dbReference>
<evidence type="ECO:0000256" key="1">
    <source>
        <dbReference type="ARBA" id="ARBA00008857"/>
    </source>
</evidence>
<evidence type="ECO:0000259" key="7">
    <source>
        <dbReference type="PROSITE" id="PS51900"/>
    </source>
</evidence>
<dbReference type="NCBIfam" id="NF040815">
    <property type="entry name" value="recomb_XerA_Arch"/>
    <property type="match status" value="1"/>
</dbReference>
<feature type="domain" description="Tyr recombinase" evidence="6">
    <location>
        <begin position="95"/>
        <end position="267"/>
    </location>
</feature>
<dbReference type="PANTHER" id="PTHR30349">
    <property type="entry name" value="PHAGE INTEGRASE-RELATED"/>
    <property type="match status" value="1"/>
</dbReference>
<proteinExistence type="inferred from homology"/>
<dbReference type="InterPro" id="IPR013762">
    <property type="entry name" value="Integrase-like_cat_sf"/>
</dbReference>
<dbReference type="PROSITE" id="PS51898">
    <property type="entry name" value="TYR_RECOMBINASE"/>
    <property type="match status" value="1"/>
</dbReference>
<dbReference type="Gene3D" id="1.10.443.10">
    <property type="entry name" value="Intergrase catalytic core"/>
    <property type="match status" value="2"/>
</dbReference>
<dbReference type="InterPro" id="IPR050090">
    <property type="entry name" value="Tyrosine_recombinase_XerCD"/>
</dbReference>
<dbReference type="GO" id="GO:0003677">
    <property type="term" value="F:DNA binding"/>
    <property type="evidence" value="ECO:0007669"/>
    <property type="project" value="UniProtKB-UniRule"/>
</dbReference>
<dbReference type="InterPro" id="IPR044068">
    <property type="entry name" value="CB"/>
</dbReference>
<evidence type="ECO:0000256" key="3">
    <source>
        <dbReference type="ARBA" id="ARBA00023125"/>
    </source>
</evidence>
<dbReference type="Proteomes" id="UP001148482">
    <property type="component" value="Unassembled WGS sequence"/>
</dbReference>
<dbReference type="InterPro" id="IPR004107">
    <property type="entry name" value="Integrase_SAM-like_N"/>
</dbReference>
<gene>
    <name evidence="8" type="ORF">OQ279_01440</name>
</gene>
<keyword evidence="2" id="KW-0229">DNA integration</keyword>
<dbReference type="InterPro" id="IPR011010">
    <property type="entry name" value="DNA_brk_join_enz"/>
</dbReference>
<keyword evidence="3 5" id="KW-0238">DNA-binding</keyword>